<evidence type="ECO:0000256" key="1">
    <source>
        <dbReference type="ARBA" id="ARBA00022603"/>
    </source>
</evidence>
<keyword evidence="2" id="KW-0808">Transferase</keyword>
<dbReference type="GO" id="GO:0032259">
    <property type="term" value="P:methylation"/>
    <property type="evidence" value="ECO:0007669"/>
    <property type="project" value="UniProtKB-KW"/>
</dbReference>
<dbReference type="RefSeq" id="WP_112906664.1">
    <property type="nucleotide sequence ID" value="NZ_CP030760.1"/>
</dbReference>
<feature type="domain" description="Methyltransferase" evidence="3">
    <location>
        <begin position="41"/>
        <end position="131"/>
    </location>
</feature>
<dbReference type="GO" id="GO:0008168">
    <property type="term" value="F:methyltransferase activity"/>
    <property type="evidence" value="ECO:0007669"/>
    <property type="project" value="UniProtKB-KW"/>
</dbReference>
<dbReference type="Pfam" id="PF13649">
    <property type="entry name" value="Methyltransf_25"/>
    <property type="match status" value="1"/>
</dbReference>
<dbReference type="InterPro" id="IPR029063">
    <property type="entry name" value="SAM-dependent_MTases_sf"/>
</dbReference>
<proteinExistence type="predicted"/>
<evidence type="ECO:0000256" key="2">
    <source>
        <dbReference type="ARBA" id="ARBA00022679"/>
    </source>
</evidence>
<dbReference type="EMBL" id="CP030760">
    <property type="protein sequence ID" value="AXA39849.1"/>
    <property type="molecule type" value="Genomic_DNA"/>
</dbReference>
<sequence length="259" mass="28786">MEQRFTFNQVASVYSASRPDYPEALIDDIVSYAKLKPDDTVLEVGCGTGQATKSFATRDLQILALDPGPEMVRTARQTLANFTNVELVEATFEAWSASKAVFQLIIAAQSWHWVSPEVRFPKAAEVLSPNGSLAVFGHVPVGLPTSLLEQFKGIFLHHTGAWGTPPEAGYLPSGPFKGWFDESKLFGPVEHRCYSWMRQHTTSSYISFLCTRSDVRMLSPAIREELLEDIAKAIDGQGGEFDVDYETHLYIARRVGHIS</sequence>
<gene>
    <name evidence="4" type="ORF">DLJ82_2256</name>
</gene>
<dbReference type="PANTHER" id="PTHR44942">
    <property type="entry name" value="METHYLTRANSF_11 DOMAIN-CONTAINING PROTEIN"/>
    <property type="match status" value="1"/>
</dbReference>
<dbReference type="SUPFAM" id="SSF53335">
    <property type="entry name" value="S-adenosyl-L-methionine-dependent methyltransferases"/>
    <property type="match status" value="1"/>
</dbReference>
<evidence type="ECO:0000313" key="5">
    <source>
        <dbReference type="Proteomes" id="UP000251166"/>
    </source>
</evidence>
<protein>
    <submittedName>
        <fullName evidence="4">Ribosomal RNA adenine dimethylase family protein</fullName>
    </submittedName>
</protein>
<evidence type="ECO:0000313" key="4">
    <source>
        <dbReference type="EMBL" id="AXA39849.1"/>
    </source>
</evidence>
<name>A0A2Z4YFY8_RHILE</name>
<evidence type="ECO:0000259" key="3">
    <source>
        <dbReference type="Pfam" id="PF13649"/>
    </source>
</evidence>
<dbReference type="AlphaFoldDB" id="A0A2Z4YFY8"/>
<keyword evidence="1 4" id="KW-0489">Methyltransferase</keyword>
<dbReference type="PANTHER" id="PTHR44942:SF4">
    <property type="entry name" value="METHYLTRANSFERASE TYPE 11 DOMAIN-CONTAINING PROTEIN"/>
    <property type="match status" value="1"/>
</dbReference>
<accession>A0A2Z4YFY8</accession>
<dbReference type="Proteomes" id="UP000251166">
    <property type="component" value="Chromosome"/>
</dbReference>
<dbReference type="Gene3D" id="3.40.50.150">
    <property type="entry name" value="Vaccinia Virus protein VP39"/>
    <property type="match status" value="1"/>
</dbReference>
<dbReference type="InterPro" id="IPR051052">
    <property type="entry name" value="Diverse_substrate_MTase"/>
</dbReference>
<organism evidence="4 5">
    <name type="scientific">Rhizobium leguminosarum</name>
    <dbReference type="NCBI Taxonomy" id="384"/>
    <lineage>
        <taxon>Bacteria</taxon>
        <taxon>Pseudomonadati</taxon>
        <taxon>Pseudomonadota</taxon>
        <taxon>Alphaproteobacteria</taxon>
        <taxon>Hyphomicrobiales</taxon>
        <taxon>Rhizobiaceae</taxon>
        <taxon>Rhizobium/Agrobacterium group</taxon>
        <taxon>Rhizobium</taxon>
    </lineage>
</organism>
<reference evidence="4 5" key="1">
    <citation type="submission" date="2018-07" db="EMBL/GenBank/DDBJ databases">
        <title>Rhizobium leguminosarum strain:ATCC 14479 Genome sequencing and assembly.</title>
        <authorList>
            <person name="Chakraborty R."/>
        </authorList>
    </citation>
    <scope>NUCLEOTIDE SEQUENCE [LARGE SCALE GENOMIC DNA]</scope>
    <source>
        <strain evidence="4 5">ATCC 14479</strain>
    </source>
</reference>
<dbReference type="CDD" id="cd02440">
    <property type="entry name" value="AdoMet_MTases"/>
    <property type="match status" value="1"/>
</dbReference>
<dbReference type="InterPro" id="IPR041698">
    <property type="entry name" value="Methyltransf_25"/>
</dbReference>